<dbReference type="PROSITE" id="PS50011">
    <property type="entry name" value="PROTEIN_KINASE_DOM"/>
    <property type="match status" value="1"/>
</dbReference>
<reference evidence="3" key="1">
    <citation type="journal article" date="2016" name="Genome Announc.">
        <title>Draft genome sequences of fungus Aspergillus calidoustus.</title>
        <authorList>
            <person name="Horn F."/>
            <person name="Linde J."/>
            <person name="Mattern D.J."/>
            <person name="Walther G."/>
            <person name="Guthke R."/>
            <person name="Scherlach K."/>
            <person name="Martin K."/>
            <person name="Brakhage A.A."/>
            <person name="Petzke L."/>
            <person name="Valiante V."/>
        </authorList>
    </citation>
    <scope>NUCLEOTIDE SEQUENCE [LARGE SCALE GENOMIC DNA]</scope>
    <source>
        <strain evidence="3">SF006504</strain>
    </source>
</reference>
<dbReference type="PANTHER" id="PTHR37542:SF3">
    <property type="entry name" value="PRION-INHIBITION AND PROPAGATION HELO DOMAIN-CONTAINING PROTEIN"/>
    <property type="match status" value="1"/>
</dbReference>
<organism evidence="2 3">
    <name type="scientific">Aspergillus calidoustus</name>
    <dbReference type="NCBI Taxonomy" id="454130"/>
    <lineage>
        <taxon>Eukaryota</taxon>
        <taxon>Fungi</taxon>
        <taxon>Dikarya</taxon>
        <taxon>Ascomycota</taxon>
        <taxon>Pezizomycotina</taxon>
        <taxon>Eurotiomycetes</taxon>
        <taxon>Eurotiomycetidae</taxon>
        <taxon>Eurotiales</taxon>
        <taxon>Aspergillaceae</taxon>
        <taxon>Aspergillus</taxon>
        <taxon>Aspergillus subgen. Nidulantes</taxon>
    </lineage>
</organism>
<dbReference type="AlphaFoldDB" id="A0A0U5G9L3"/>
<dbReference type="GO" id="GO:0004672">
    <property type="term" value="F:protein kinase activity"/>
    <property type="evidence" value="ECO:0007669"/>
    <property type="project" value="InterPro"/>
</dbReference>
<feature type="domain" description="Protein kinase" evidence="1">
    <location>
        <begin position="155"/>
        <end position="470"/>
    </location>
</feature>
<protein>
    <recommendedName>
        <fullName evidence="1">Protein kinase domain-containing protein</fullName>
    </recommendedName>
</protein>
<name>A0A0U5G9L3_ASPCI</name>
<dbReference type="SMART" id="SM00220">
    <property type="entry name" value="S_TKc"/>
    <property type="match status" value="1"/>
</dbReference>
<dbReference type="Gene3D" id="3.30.200.20">
    <property type="entry name" value="Phosphorylase Kinase, domain 1"/>
    <property type="match status" value="1"/>
</dbReference>
<dbReference type="InterPro" id="IPR056002">
    <property type="entry name" value="DUF7580"/>
</dbReference>
<gene>
    <name evidence="2" type="ORF">ASPCAL11635</name>
</gene>
<dbReference type="STRING" id="454130.A0A0U5G9L3"/>
<dbReference type="Gene3D" id="1.10.510.10">
    <property type="entry name" value="Transferase(Phosphotransferase) domain 1"/>
    <property type="match status" value="2"/>
</dbReference>
<accession>A0A0U5G9L3</accession>
<dbReference type="Proteomes" id="UP000054771">
    <property type="component" value="Unassembled WGS sequence"/>
</dbReference>
<sequence length="958" mass="109549">MSHLYRLQNAMNEIKEIVNRCRRWNFAGQSFVSQRMLVDQMTSDVIGRALRETKLELYHVRDITNIILNGGQRTFAILVLIGEVASILEFIKTDNFQAAELDSQLPWERDALRELLGRESYIPSQFCNQQPEFTAPVFSGNSIQRVLRTPIIFPFLTCGSPREGGFGAVYKVTIPREHQTFAASYQIIGNNPLPTTHVYTLARKEIARSSASRKEDYALELRNLCILKMVHHTHIVQLLGSYTHDNKDNFLFPWVEKSLESMLSEECPSDLRSEYTMTYALCGLSSALSLVHNFRDGDFEAIGCHHDLKPSNILVDETKFLLSDFGLSRFKEASEGSATRFRTTRGDYVAPECQDLDYPYTNHDIHRSADIWALGCIMLELLVYLEDGHEGRRLFRERRKFSINQDTYFRFHSSTKRVEVVEKKIHEFQLRGPGPKQRLAQLVASMLNVTSPEERPKIADVDVRLRSILLKELADSIRNAYSVIHARSSNIALLLEKRHFESWVWATLDHEAQQKQDEASFLQNLPYNDFQSVLELLEQVRNVLQDINSQSLPLRHTLSALRHFNGRLLGYLPPDLKQAATLRSQWTILQMYNSANLINSEGTSASQLNADDIGELAAIRRMHLLVDRLTKEDFDDVGNLRISPGRLKDFSDVGAGLRQGCLEDPETGSSELVLAEWRHYFDKYPEHSELLVHELVARTKGITKLLKRAGQYTAFCILPCLGFYHNTDDHSVGLIYRLDDPKRQTEKNLTVRTLRDILLSELKPPVLERKFQLALGLASTVLAFHKVGWLQKSISTFNIIFRCPDGATADEILCSPYLVGFLSSRQANDSAFSEGPIAQIQRAAILYEHPDYSKKKDARFKQRFDYYSLGIVLLELGLWRIVPEDRKKLVEFSRYVLDRPLTALGQSMGSKYKEAVRACLVGLQEDECYGSRTDEETSAEMCIRFKVEVIDRIAQCNV</sequence>
<keyword evidence="3" id="KW-1185">Reference proteome</keyword>
<dbReference type="Pfam" id="PF00069">
    <property type="entry name" value="Pkinase"/>
    <property type="match status" value="1"/>
</dbReference>
<dbReference type="SUPFAM" id="SSF56112">
    <property type="entry name" value="Protein kinase-like (PK-like)"/>
    <property type="match status" value="2"/>
</dbReference>
<proteinExistence type="predicted"/>
<dbReference type="OrthoDB" id="1911848at2759"/>
<dbReference type="PANTHER" id="PTHR37542">
    <property type="entry name" value="HELO DOMAIN-CONTAINING PROTEIN-RELATED"/>
    <property type="match status" value="1"/>
</dbReference>
<evidence type="ECO:0000259" key="1">
    <source>
        <dbReference type="PROSITE" id="PS50011"/>
    </source>
</evidence>
<dbReference type="GO" id="GO:0005524">
    <property type="term" value="F:ATP binding"/>
    <property type="evidence" value="ECO:0007669"/>
    <property type="project" value="InterPro"/>
</dbReference>
<evidence type="ECO:0000313" key="3">
    <source>
        <dbReference type="Proteomes" id="UP000054771"/>
    </source>
</evidence>
<evidence type="ECO:0000313" key="2">
    <source>
        <dbReference type="EMBL" id="CEL08486.1"/>
    </source>
</evidence>
<dbReference type="OMA" id="CHYDLKP"/>
<dbReference type="InterPro" id="IPR000719">
    <property type="entry name" value="Prot_kinase_dom"/>
</dbReference>
<dbReference type="InterPro" id="IPR011009">
    <property type="entry name" value="Kinase-like_dom_sf"/>
</dbReference>
<dbReference type="Pfam" id="PF24476">
    <property type="entry name" value="DUF7580"/>
    <property type="match status" value="1"/>
</dbReference>
<dbReference type="EMBL" id="CDMC01000011">
    <property type="protein sequence ID" value="CEL08486.1"/>
    <property type="molecule type" value="Genomic_DNA"/>
</dbReference>
<dbReference type="CDD" id="cd00180">
    <property type="entry name" value="PKc"/>
    <property type="match status" value="1"/>
</dbReference>